<protein>
    <submittedName>
        <fullName evidence="1">Uncharacterized protein</fullName>
    </submittedName>
</protein>
<name>A0A239FYK1_9BACT</name>
<dbReference type="AlphaFoldDB" id="A0A239FYK1"/>
<dbReference type="EMBL" id="FZOQ01000009">
    <property type="protein sequence ID" value="SNS61548.1"/>
    <property type="molecule type" value="Genomic_DNA"/>
</dbReference>
<reference evidence="2" key="1">
    <citation type="submission" date="2017-06" db="EMBL/GenBank/DDBJ databases">
        <authorList>
            <person name="Varghese N."/>
            <person name="Submissions S."/>
        </authorList>
    </citation>
    <scope>NUCLEOTIDE SEQUENCE [LARGE SCALE GENOMIC DNA]</scope>
    <source>
        <strain evidence="2">NKM1</strain>
    </source>
</reference>
<keyword evidence="2" id="KW-1185">Reference proteome</keyword>
<dbReference type="Proteomes" id="UP000198432">
    <property type="component" value="Unassembled WGS sequence"/>
</dbReference>
<organism evidence="1 2">
    <name type="scientific">Pontibacter ummariensis</name>
    <dbReference type="NCBI Taxonomy" id="1610492"/>
    <lineage>
        <taxon>Bacteria</taxon>
        <taxon>Pseudomonadati</taxon>
        <taxon>Bacteroidota</taxon>
        <taxon>Cytophagia</taxon>
        <taxon>Cytophagales</taxon>
        <taxon>Hymenobacteraceae</taxon>
        <taxon>Pontibacter</taxon>
    </lineage>
</organism>
<proteinExistence type="predicted"/>
<evidence type="ECO:0000313" key="2">
    <source>
        <dbReference type="Proteomes" id="UP000198432"/>
    </source>
</evidence>
<gene>
    <name evidence="1" type="ORF">SAMN06296052_109166</name>
</gene>
<accession>A0A239FYK1</accession>
<evidence type="ECO:0000313" key="1">
    <source>
        <dbReference type="EMBL" id="SNS61548.1"/>
    </source>
</evidence>
<sequence>MSRRYEAVHAQVVGLVQGYRIKMPRLGTRKL</sequence>